<dbReference type="AlphaFoldDB" id="A0A382WN15"/>
<dbReference type="GO" id="GO:0046872">
    <property type="term" value="F:metal ion binding"/>
    <property type="evidence" value="ECO:0007669"/>
    <property type="project" value="UniProtKB-KW"/>
</dbReference>
<keyword evidence="3" id="KW-0479">Metal-binding</keyword>
<evidence type="ECO:0000256" key="1">
    <source>
        <dbReference type="ARBA" id="ARBA00001954"/>
    </source>
</evidence>
<evidence type="ECO:0008006" key="7">
    <source>
        <dbReference type="Google" id="ProtNLM"/>
    </source>
</evidence>
<keyword evidence="4" id="KW-0560">Oxidoreductase</keyword>
<organism evidence="6">
    <name type="scientific">marine metagenome</name>
    <dbReference type="NCBI Taxonomy" id="408172"/>
    <lineage>
        <taxon>unclassified sequences</taxon>
        <taxon>metagenomes</taxon>
        <taxon>ecological metagenomes</taxon>
    </lineage>
</organism>
<evidence type="ECO:0000313" key="6">
    <source>
        <dbReference type="EMBL" id="SVD60163.1"/>
    </source>
</evidence>
<dbReference type="InterPro" id="IPR004294">
    <property type="entry name" value="Carotenoid_Oase"/>
</dbReference>
<sequence length="247" mass="28274">MLHECAITENYVLVFDLSITFSFLKLGTGYFPFSWNNDHQARIGLLNRKTNDGVIKWFSIDPCYFFHTVNAYEDERGNVIVDAMKYQKLFDEDRNGPFTEFPPHLTRWSLNLSTGNASEQQLDDLPAEFPRMHPDLNGKVNRYGYSLGVGSGQKPDFGRIIKYDFAKNTNEVYELSEEMEGAEPVFIPAENQKSEDEGYLLLYVYNKETNKSDLVIFDAQSIKSGPRATVKLPQRVPFGFHGSWVPA</sequence>
<evidence type="ECO:0000256" key="3">
    <source>
        <dbReference type="ARBA" id="ARBA00022723"/>
    </source>
</evidence>
<dbReference type="GO" id="GO:0016121">
    <property type="term" value="P:carotene catabolic process"/>
    <property type="evidence" value="ECO:0007669"/>
    <property type="project" value="TreeGrafter"/>
</dbReference>
<proteinExistence type="inferred from homology"/>
<dbReference type="PANTHER" id="PTHR10543:SF89">
    <property type="entry name" value="CAROTENOID 9,10(9',10')-CLEAVAGE DIOXYGENASE 1"/>
    <property type="match status" value="1"/>
</dbReference>
<gene>
    <name evidence="6" type="ORF">METZ01_LOCUS413017</name>
</gene>
<dbReference type="GO" id="GO:0010436">
    <property type="term" value="F:carotenoid dioxygenase activity"/>
    <property type="evidence" value="ECO:0007669"/>
    <property type="project" value="TreeGrafter"/>
</dbReference>
<protein>
    <recommendedName>
        <fullName evidence="7">Dioxygenase</fullName>
    </recommendedName>
</protein>
<dbReference type="Pfam" id="PF03055">
    <property type="entry name" value="RPE65"/>
    <property type="match status" value="1"/>
</dbReference>
<evidence type="ECO:0000256" key="2">
    <source>
        <dbReference type="ARBA" id="ARBA00006787"/>
    </source>
</evidence>
<dbReference type="PANTHER" id="PTHR10543">
    <property type="entry name" value="BETA-CAROTENE DIOXYGENASE"/>
    <property type="match status" value="1"/>
</dbReference>
<evidence type="ECO:0000256" key="5">
    <source>
        <dbReference type="ARBA" id="ARBA00023004"/>
    </source>
</evidence>
<comment type="similarity">
    <text evidence="2">Belongs to the carotenoid oxygenase family.</text>
</comment>
<name>A0A382WN15_9ZZZZ</name>
<reference evidence="6" key="1">
    <citation type="submission" date="2018-05" db="EMBL/GenBank/DDBJ databases">
        <authorList>
            <person name="Lanie J.A."/>
            <person name="Ng W.-L."/>
            <person name="Kazmierczak K.M."/>
            <person name="Andrzejewski T.M."/>
            <person name="Davidsen T.M."/>
            <person name="Wayne K.J."/>
            <person name="Tettelin H."/>
            <person name="Glass J.I."/>
            <person name="Rusch D."/>
            <person name="Podicherti R."/>
            <person name="Tsui H.-C.T."/>
            <person name="Winkler M.E."/>
        </authorList>
    </citation>
    <scope>NUCLEOTIDE SEQUENCE</scope>
</reference>
<comment type="cofactor">
    <cofactor evidence="1">
        <name>Fe(2+)</name>
        <dbReference type="ChEBI" id="CHEBI:29033"/>
    </cofactor>
</comment>
<keyword evidence="5" id="KW-0408">Iron</keyword>
<accession>A0A382WN15</accession>
<dbReference type="EMBL" id="UINC01161146">
    <property type="protein sequence ID" value="SVD60163.1"/>
    <property type="molecule type" value="Genomic_DNA"/>
</dbReference>
<evidence type="ECO:0000256" key="4">
    <source>
        <dbReference type="ARBA" id="ARBA00023002"/>
    </source>
</evidence>